<evidence type="ECO:0000256" key="3">
    <source>
        <dbReference type="ARBA" id="ARBA00022525"/>
    </source>
</evidence>
<feature type="binding site" evidence="11">
    <location>
        <position position="71"/>
    </location>
    <ligand>
        <name>Zn(2+)</name>
        <dbReference type="ChEBI" id="CHEBI:29105"/>
        <note>catalytic</note>
    </ligand>
</feature>
<accession>A0A4V1IZ65</accession>
<dbReference type="AlphaFoldDB" id="A0A4V1IZ65"/>
<dbReference type="Proteomes" id="UP000281549">
    <property type="component" value="Unassembled WGS sequence"/>
</dbReference>
<dbReference type="PANTHER" id="PTHR33478:SF1">
    <property type="entry name" value="EXTRACELLULAR METALLOPROTEINASE MEP"/>
    <property type="match status" value="1"/>
</dbReference>
<evidence type="ECO:0000256" key="11">
    <source>
        <dbReference type="PIRSR" id="PIRSR601842-2"/>
    </source>
</evidence>
<keyword evidence="9 12" id="KW-0865">Zymogen</keyword>
<organism evidence="13 14">
    <name type="scientific">Rozella allomycis (strain CSF55)</name>
    <dbReference type="NCBI Taxonomy" id="988480"/>
    <lineage>
        <taxon>Eukaryota</taxon>
        <taxon>Fungi</taxon>
        <taxon>Fungi incertae sedis</taxon>
        <taxon>Cryptomycota</taxon>
        <taxon>Cryptomycota incertae sedis</taxon>
        <taxon>Rozella</taxon>
    </lineage>
</organism>
<keyword evidence="7 11" id="KW-0862">Zinc</keyword>
<dbReference type="PRINTS" id="PR00999">
    <property type="entry name" value="FUNGALYSIN"/>
</dbReference>
<feature type="binding site" evidence="11">
    <location>
        <position position="259"/>
    </location>
    <ligand>
        <name>Zn(2+)</name>
        <dbReference type="ChEBI" id="CHEBI:29105"/>
        <note>catalytic</note>
    </ligand>
</feature>
<name>A0A4V1IZ65_ROZAC</name>
<dbReference type="InterPro" id="IPR027268">
    <property type="entry name" value="Peptidase_M4/M1_CTD_sf"/>
</dbReference>
<dbReference type="SUPFAM" id="SSF55486">
    <property type="entry name" value="Metalloproteases ('zincins'), catalytic domain"/>
    <property type="match status" value="1"/>
</dbReference>
<evidence type="ECO:0000256" key="12">
    <source>
        <dbReference type="RuleBase" id="RU364017"/>
    </source>
</evidence>
<keyword evidence="6 12" id="KW-0378">Hydrolase</keyword>
<gene>
    <name evidence="13" type="ORF">ROZALSC1DRAFT_16919</name>
</gene>
<dbReference type="GO" id="GO:0006508">
    <property type="term" value="P:proteolysis"/>
    <property type="evidence" value="ECO:0007669"/>
    <property type="project" value="UniProtKB-KW"/>
</dbReference>
<dbReference type="GO" id="GO:0008270">
    <property type="term" value="F:zinc ion binding"/>
    <property type="evidence" value="ECO:0007669"/>
    <property type="project" value="InterPro"/>
</dbReference>
<feature type="active site" evidence="10">
    <location>
        <position position="256"/>
    </location>
</feature>
<dbReference type="Pfam" id="PF02128">
    <property type="entry name" value="Peptidase_M36"/>
    <property type="match status" value="1"/>
</dbReference>
<evidence type="ECO:0000256" key="6">
    <source>
        <dbReference type="ARBA" id="ARBA00022801"/>
    </source>
</evidence>
<dbReference type="GO" id="GO:0004222">
    <property type="term" value="F:metalloendopeptidase activity"/>
    <property type="evidence" value="ECO:0007669"/>
    <property type="project" value="InterPro"/>
</dbReference>
<evidence type="ECO:0000256" key="5">
    <source>
        <dbReference type="ARBA" id="ARBA00022723"/>
    </source>
</evidence>
<protein>
    <recommendedName>
        <fullName evidence="12">Extracellular metalloproteinase</fullName>
        <ecNumber evidence="12">3.4.24.-</ecNumber>
    </recommendedName>
    <alternativeName>
        <fullName evidence="12">Fungalysin</fullName>
    </alternativeName>
</protein>
<sequence length="452" mass="50346">MYANEAFTLTNVKSIAKNDIDAKLSYIITENGLLKLVWNLKVDMKGSDNWFDTAVCAYSGNVLSLIDWVADALYNVYPIGTAHPLDGRRALLVDPYPKNASPLGWHQTKSWNSTQTKGNNVYAQENVDGGYDWANNYRPDGGRSLKFDFPIDFKKSPKSYLDAAITNLFFWNNVMHDLFYQYGFNEVSGNFQEDNFGRGGLGMDGVIANAQDGSGTNNANFATPPDGQRGRMRMYVWTQTNPNRDGDLENGIIIHEYGHGISTRLTGGPANSGCLGFGEAGGMGEGWSDVFAVLLRQRPSYNRTMRFSMGDYSNGGIGIRRYDYTTNMKINPETYGYIKKSGYWGVHAKGEVWAGILLESYWNFVDKYGFNENWYNKFGGNSMFLSLVVDGLKLQPCRPTFVDARNAILQADKVKFNGKNSCLLWKGFAKRGLGLKASAGGNEDFSMPTECS</sequence>
<dbReference type="Gene3D" id="1.10.390.10">
    <property type="entry name" value="Neutral Protease Domain 2"/>
    <property type="match status" value="1"/>
</dbReference>
<dbReference type="Gene3D" id="3.10.170.10">
    <property type="match status" value="1"/>
</dbReference>
<comment type="cofactor">
    <cofactor evidence="11">
        <name>Zn(2+)</name>
        <dbReference type="ChEBI" id="CHEBI:29105"/>
    </cofactor>
    <text evidence="11">Binds 1 zinc ion per subunit.</text>
</comment>
<evidence type="ECO:0000313" key="13">
    <source>
        <dbReference type="EMBL" id="RKP16979.1"/>
    </source>
</evidence>
<dbReference type="CDD" id="cd09596">
    <property type="entry name" value="M36"/>
    <property type="match status" value="1"/>
</dbReference>
<evidence type="ECO:0000256" key="4">
    <source>
        <dbReference type="ARBA" id="ARBA00022670"/>
    </source>
</evidence>
<evidence type="ECO:0000256" key="7">
    <source>
        <dbReference type="ARBA" id="ARBA00022833"/>
    </source>
</evidence>
<proteinExistence type="inferred from homology"/>
<evidence type="ECO:0000256" key="2">
    <source>
        <dbReference type="ARBA" id="ARBA00006006"/>
    </source>
</evidence>
<comment type="similarity">
    <text evidence="2 12">Belongs to the peptidase M36 family.</text>
</comment>
<keyword evidence="8 12" id="KW-0482">Metalloprotease</keyword>
<comment type="subcellular location">
    <subcellularLocation>
        <location evidence="1 12">Secreted</location>
    </subcellularLocation>
</comment>
<dbReference type="EC" id="3.4.24.-" evidence="12"/>
<dbReference type="GO" id="GO:0005615">
    <property type="term" value="C:extracellular space"/>
    <property type="evidence" value="ECO:0007669"/>
    <property type="project" value="InterPro"/>
</dbReference>
<keyword evidence="3 12" id="KW-0964">Secreted</keyword>
<dbReference type="EMBL" id="ML006104">
    <property type="protein sequence ID" value="RKP16979.1"/>
    <property type="molecule type" value="Genomic_DNA"/>
</dbReference>
<dbReference type="InterPro" id="IPR050371">
    <property type="entry name" value="Fungal_virulence_M36"/>
</dbReference>
<keyword evidence="5 11" id="KW-0479">Metal-binding</keyword>
<feature type="binding site" evidence="11">
    <location>
        <position position="285"/>
    </location>
    <ligand>
        <name>Zn(2+)</name>
        <dbReference type="ChEBI" id="CHEBI:29105"/>
        <note>catalytic</note>
    </ligand>
</feature>
<feature type="binding site" evidence="11">
    <location>
        <position position="255"/>
    </location>
    <ligand>
        <name>Zn(2+)</name>
        <dbReference type="ChEBI" id="CHEBI:29105"/>
        <note>catalytic</note>
    </ligand>
</feature>
<dbReference type="InterPro" id="IPR001842">
    <property type="entry name" value="Peptidase_M36"/>
</dbReference>
<evidence type="ECO:0000256" key="10">
    <source>
        <dbReference type="PIRSR" id="PIRSR601842-1"/>
    </source>
</evidence>
<reference evidence="14" key="1">
    <citation type="journal article" date="2018" name="Nat. Microbiol.">
        <title>Leveraging single-cell genomics to expand the fungal tree of life.</title>
        <authorList>
            <person name="Ahrendt S.R."/>
            <person name="Quandt C.A."/>
            <person name="Ciobanu D."/>
            <person name="Clum A."/>
            <person name="Salamov A."/>
            <person name="Andreopoulos B."/>
            <person name="Cheng J.F."/>
            <person name="Woyke T."/>
            <person name="Pelin A."/>
            <person name="Henrissat B."/>
            <person name="Reynolds N.K."/>
            <person name="Benny G.L."/>
            <person name="Smith M.E."/>
            <person name="James T.Y."/>
            <person name="Grigoriev I.V."/>
        </authorList>
    </citation>
    <scope>NUCLEOTIDE SEQUENCE [LARGE SCALE GENOMIC DNA]</scope>
    <source>
        <strain evidence="14">CSF55</strain>
    </source>
</reference>
<evidence type="ECO:0000256" key="1">
    <source>
        <dbReference type="ARBA" id="ARBA00004613"/>
    </source>
</evidence>
<evidence type="ECO:0000256" key="8">
    <source>
        <dbReference type="ARBA" id="ARBA00023049"/>
    </source>
</evidence>
<keyword evidence="4 12" id="KW-0645">Protease</keyword>
<dbReference type="PANTHER" id="PTHR33478">
    <property type="entry name" value="EXTRACELLULAR METALLOPROTEINASE MEP"/>
    <property type="match status" value="1"/>
</dbReference>
<evidence type="ECO:0000256" key="9">
    <source>
        <dbReference type="ARBA" id="ARBA00023145"/>
    </source>
</evidence>
<evidence type="ECO:0000313" key="14">
    <source>
        <dbReference type="Proteomes" id="UP000281549"/>
    </source>
</evidence>